<evidence type="ECO:0000313" key="6">
    <source>
        <dbReference type="EMBL" id="GGV03391.1"/>
    </source>
</evidence>
<keyword evidence="1" id="KW-0805">Transcription regulation</keyword>
<dbReference type="PANTHER" id="PTHR30055">
    <property type="entry name" value="HTH-TYPE TRANSCRIPTIONAL REGULATOR RUTR"/>
    <property type="match status" value="1"/>
</dbReference>
<sequence length="191" mass="20591">MSTPSTPTHRKTRADAERNRARVLKAARRLFHEHGDAVQMPEVARAAGVGVGTVYRHFPSRQALIAAVADQRFGEIAEYARTTCLHEPGRGLLLYLRHVGEVLAADQRLSAVIEATLGATAPQGEARAQLEEAVSSLIARDQAAGAIRADLTVGDVYMLVGGLSATIRVGSGDWRRFIELACDGLRSRGPR</sequence>
<comment type="caution">
    <text evidence="6">The sequence shown here is derived from an EMBL/GenBank/DDBJ whole genome shotgun (WGS) entry which is preliminary data.</text>
</comment>
<dbReference type="Gene3D" id="1.10.357.10">
    <property type="entry name" value="Tetracycline Repressor, domain 2"/>
    <property type="match status" value="1"/>
</dbReference>
<evidence type="ECO:0000256" key="2">
    <source>
        <dbReference type="ARBA" id="ARBA00023125"/>
    </source>
</evidence>
<dbReference type="InterPro" id="IPR036271">
    <property type="entry name" value="Tet_transcr_reg_TetR-rel_C_sf"/>
</dbReference>
<evidence type="ECO:0000259" key="5">
    <source>
        <dbReference type="PROSITE" id="PS50977"/>
    </source>
</evidence>
<dbReference type="EMBL" id="BMRP01000085">
    <property type="protein sequence ID" value="GGV03391.1"/>
    <property type="molecule type" value="Genomic_DNA"/>
</dbReference>
<evidence type="ECO:0000313" key="7">
    <source>
        <dbReference type="Proteomes" id="UP000654471"/>
    </source>
</evidence>
<reference evidence="7" key="1">
    <citation type="journal article" date="2019" name="Int. J. Syst. Evol. Microbiol.">
        <title>The Global Catalogue of Microorganisms (GCM) 10K type strain sequencing project: providing services to taxonomists for standard genome sequencing and annotation.</title>
        <authorList>
            <consortium name="The Broad Institute Genomics Platform"/>
            <consortium name="The Broad Institute Genome Sequencing Center for Infectious Disease"/>
            <person name="Wu L."/>
            <person name="Ma J."/>
        </authorList>
    </citation>
    <scope>NUCLEOTIDE SEQUENCE [LARGE SCALE GENOMIC DNA]</scope>
    <source>
        <strain evidence="7">JCM 3399</strain>
    </source>
</reference>
<organism evidence="6 7">
    <name type="scientific">Streptomyces albospinus</name>
    <dbReference type="NCBI Taxonomy" id="285515"/>
    <lineage>
        <taxon>Bacteria</taxon>
        <taxon>Bacillati</taxon>
        <taxon>Actinomycetota</taxon>
        <taxon>Actinomycetes</taxon>
        <taxon>Kitasatosporales</taxon>
        <taxon>Streptomycetaceae</taxon>
        <taxon>Streptomyces</taxon>
    </lineage>
</organism>
<dbReference type="PRINTS" id="PR00455">
    <property type="entry name" value="HTHTETR"/>
</dbReference>
<dbReference type="PANTHER" id="PTHR30055:SF234">
    <property type="entry name" value="HTH-TYPE TRANSCRIPTIONAL REGULATOR BETI"/>
    <property type="match status" value="1"/>
</dbReference>
<dbReference type="RefSeq" id="WP_229853093.1">
    <property type="nucleotide sequence ID" value="NZ_BMRP01000085.1"/>
</dbReference>
<dbReference type="SUPFAM" id="SSF48498">
    <property type="entry name" value="Tetracyclin repressor-like, C-terminal domain"/>
    <property type="match status" value="1"/>
</dbReference>
<dbReference type="Pfam" id="PF21597">
    <property type="entry name" value="TetR_C_43"/>
    <property type="match status" value="1"/>
</dbReference>
<dbReference type="InterPro" id="IPR009057">
    <property type="entry name" value="Homeodomain-like_sf"/>
</dbReference>
<evidence type="ECO:0000256" key="3">
    <source>
        <dbReference type="ARBA" id="ARBA00023163"/>
    </source>
</evidence>
<name>A0ABQ2VSD2_9ACTN</name>
<evidence type="ECO:0000256" key="4">
    <source>
        <dbReference type="PROSITE-ProRule" id="PRU00335"/>
    </source>
</evidence>
<proteinExistence type="predicted"/>
<keyword evidence="7" id="KW-1185">Reference proteome</keyword>
<accession>A0ABQ2VSD2</accession>
<dbReference type="InterPro" id="IPR049445">
    <property type="entry name" value="TetR_SbtR-like_C"/>
</dbReference>
<keyword evidence="3" id="KW-0804">Transcription</keyword>
<keyword evidence="2 4" id="KW-0238">DNA-binding</keyword>
<feature type="DNA-binding region" description="H-T-H motif" evidence="4">
    <location>
        <begin position="39"/>
        <end position="58"/>
    </location>
</feature>
<gene>
    <name evidence="6" type="ORF">GCM10010211_83310</name>
</gene>
<evidence type="ECO:0000256" key="1">
    <source>
        <dbReference type="ARBA" id="ARBA00023015"/>
    </source>
</evidence>
<feature type="domain" description="HTH tetR-type" evidence="5">
    <location>
        <begin position="17"/>
        <end position="76"/>
    </location>
</feature>
<dbReference type="Proteomes" id="UP000654471">
    <property type="component" value="Unassembled WGS sequence"/>
</dbReference>
<dbReference type="SUPFAM" id="SSF46689">
    <property type="entry name" value="Homeodomain-like"/>
    <property type="match status" value="1"/>
</dbReference>
<dbReference type="InterPro" id="IPR050109">
    <property type="entry name" value="HTH-type_TetR-like_transc_reg"/>
</dbReference>
<dbReference type="InterPro" id="IPR001647">
    <property type="entry name" value="HTH_TetR"/>
</dbReference>
<dbReference type="Pfam" id="PF00440">
    <property type="entry name" value="TetR_N"/>
    <property type="match status" value="1"/>
</dbReference>
<protein>
    <submittedName>
        <fullName evidence="6">TetR family transcriptional regulator</fullName>
    </submittedName>
</protein>
<dbReference type="PROSITE" id="PS50977">
    <property type="entry name" value="HTH_TETR_2"/>
    <property type="match status" value="1"/>
</dbReference>